<comment type="similarity">
    <text evidence="2 9">Belongs to the peptidase M18 family.</text>
</comment>
<protein>
    <recommendedName>
        <fullName evidence="10">M18 family aminopeptidase</fullName>
        <ecNumber evidence="10">3.4.11.-</ecNumber>
    </recommendedName>
</protein>
<dbReference type="GO" id="GO:0008270">
    <property type="term" value="F:zinc ion binding"/>
    <property type="evidence" value="ECO:0007669"/>
    <property type="project" value="InterPro"/>
</dbReference>
<dbReference type="Proteomes" id="UP000005359">
    <property type="component" value="Unassembled WGS sequence"/>
</dbReference>
<dbReference type="PaxDb" id="411461-DORFOR_00978"/>
<dbReference type="Pfam" id="PF02127">
    <property type="entry name" value="Peptidase_M18"/>
    <property type="match status" value="1"/>
</dbReference>
<dbReference type="eggNOG" id="COG1362">
    <property type="taxonomic scope" value="Bacteria"/>
</dbReference>
<comment type="cofactor">
    <cofactor evidence="1 10">
        <name>Zn(2+)</name>
        <dbReference type="ChEBI" id="CHEBI:29105"/>
    </cofactor>
</comment>
<dbReference type="NCBIfam" id="NF002600">
    <property type="entry name" value="PRK02256.1"/>
    <property type="match status" value="1"/>
</dbReference>
<keyword evidence="5 9" id="KW-0479">Metal-binding</keyword>
<dbReference type="GO" id="GO:0006508">
    <property type="term" value="P:proteolysis"/>
    <property type="evidence" value="ECO:0007669"/>
    <property type="project" value="UniProtKB-KW"/>
</dbReference>
<dbReference type="GO" id="GO:0005737">
    <property type="term" value="C:cytoplasm"/>
    <property type="evidence" value="ECO:0007669"/>
    <property type="project" value="UniProtKB-ARBA"/>
</dbReference>
<gene>
    <name evidence="11" type="ORF">DORFOR_00978</name>
</gene>
<dbReference type="PANTHER" id="PTHR28570">
    <property type="entry name" value="ASPARTYL AMINOPEPTIDASE"/>
    <property type="match status" value="1"/>
</dbReference>
<dbReference type="GO" id="GO:0004177">
    <property type="term" value="F:aminopeptidase activity"/>
    <property type="evidence" value="ECO:0007669"/>
    <property type="project" value="UniProtKB-KW"/>
</dbReference>
<reference evidence="11 12" key="1">
    <citation type="submission" date="2007-10" db="EMBL/GenBank/DDBJ databases">
        <title>Draft genome sequence of Dorea formicigenerans(ATCC 27755).</title>
        <authorList>
            <person name="Sudarsanam P."/>
            <person name="Ley R."/>
            <person name="Guruge J."/>
            <person name="Turnbaugh P.J."/>
            <person name="Mahowald M."/>
            <person name="Liep D."/>
            <person name="Gordon J."/>
        </authorList>
    </citation>
    <scope>NUCLEOTIDE SEQUENCE [LARGE SCALE GENOMIC DNA]</scope>
    <source>
        <strain evidence="11 12">ATCC 27755</strain>
    </source>
</reference>
<evidence type="ECO:0000256" key="5">
    <source>
        <dbReference type="ARBA" id="ARBA00022723"/>
    </source>
</evidence>
<keyword evidence="8 9" id="KW-0482">Metalloprotease</keyword>
<evidence type="ECO:0000256" key="3">
    <source>
        <dbReference type="ARBA" id="ARBA00022438"/>
    </source>
</evidence>
<evidence type="ECO:0000313" key="12">
    <source>
        <dbReference type="Proteomes" id="UP000005359"/>
    </source>
</evidence>
<organism evidence="11 12">
    <name type="scientific">Dorea formicigenerans ATCC 27755</name>
    <dbReference type="NCBI Taxonomy" id="411461"/>
    <lineage>
        <taxon>Bacteria</taxon>
        <taxon>Bacillati</taxon>
        <taxon>Bacillota</taxon>
        <taxon>Clostridia</taxon>
        <taxon>Lachnospirales</taxon>
        <taxon>Lachnospiraceae</taxon>
        <taxon>Dorea</taxon>
    </lineage>
</organism>
<evidence type="ECO:0000256" key="7">
    <source>
        <dbReference type="ARBA" id="ARBA00022833"/>
    </source>
</evidence>
<dbReference type="EMBL" id="AAXA02000011">
    <property type="protein sequence ID" value="EDR47453.1"/>
    <property type="molecule type" value="Genomic_DNA"/>
</dbReference>
<dbReference type="Gene3D" id="3.40.630.10">
    <property type="entry name" value="Zn peptidases"/>
    <property type="match status" value="1"/>
</dbReference>
<dbReference type="SUPFAM" id="SSF101821">
    <property type="entry name" value="Aminopeptidase/glucanase lid domain"/>
    <property type="match status" value="1"/>
</dbReference>
<dbReference type="EC" id="3.4.11.-" evidence="10"/>
<evidence type="ECO:0000256" key="9">
    <source>
        <dbReference type="RuleBase" id="RU004386"/>
    </source>
</evidence>
<name>B0G401_9FIRM</name>
<dbReference type="FunFam" id="2.30.250.10:FF:000006">
    <property type="entry name" value="Probable M18 family aminopeptidase 1"/>
    <property type="match status" value="1"/>
</dbReference>
<keyword evidence="7 9" id="KW-0862">Zinc</keyword>
<dbReference type="PANTHER" id="PTHR28570:SF2">
    <property type="entry name" value="M18 FAMILY AMINOPEPTIDASE 1-RELATED"/>
    <property type="match status" value="1"/>
</dbReference>
<dbReference type="PRINTS" id="PR00932">
    <property type="entry name" value="AMINO1PTASE"/>
</dbReference>
<dbReference type="GO" id="GO:0008237">
    <property type="term" value="F:metallopeptidase activity"/>
    <property type="evidence" value="ECO:0007669"/>
    <property type="project" value="UniProtKB-KW"/>
</dbReference>
<sequence>MGGRHLFCGGLSMERKNMWEHYTEEQERELEELAVRYRKCLDQSKTERECVTLSIAMAAENGYQNIEDCIREGVTLKAGDKVYAQYMKKTLALFHIGTKPLTEGMNILGAHVDSPRLDVKQNPLYEDTQMAYLDTHYYGGVKKYQWVTIPLAIHGVVVKKDGTVVPVVIGEKEDDPVFVISDLLIHLSQDQLEKKARIVIEGEGLDLLVGTKPVKNADKDEKEKVRAWVVCYLKEAYDIEEEDFLSAELEIVPSGKSRDCGFDRSMILGYGQDDKVCALTSLFAMLEAESPERTGCCILADKEEIGNMGATGMQSSFFEDMVAEVLALTGEDSPVKVRRVLRNSCMLSSDVSAAYDPLYPEVFEKKNTAYFGRGLVLNKYTGSRGKNGTSDANAEYVAKVRNVFDNNHVAFQTAELGKVDQGGGGTIAYVMANKAMSVIDSGVAVLSMHAPYEVTSKSDIYEVYRGYKAFLKDMK</sequence>
<comment type="caution">
    <text evidence="11">The sequence shown here is derived from an EMBL/GenBank/DDBJ whole genome shotgun (WGS) entry which is preliminary data.</text>
</comment>
<accession>B0G401</accession>
<evidence type="ECO:0000256" key="4">
    <source>
        <dbReference type="ARBA" id="ARBA00022670"/>
    </source>
</evidence>
<dbReference type="InterPro" id="IPR023358">
    <property type="entry name" value="Peptidase_M18_dom2"/>
</dbReference>
<evidence type="ECO:0000256" key="1">
    <source>
        <dbReference type="ARBA" id="ARBA00001947"/>
    </source>
</evidence>
<evidence type="ECO:0000256" key="6">
    <source>
        <dbReference type="ARBA" id="ARBA00022801"/>
    </source>
</evidence>
<dbReference type="InterPro" id="IPR001948">
    <property type="entry name" value="Peptidase_M18"/>
</dbReference>
<evidence type="ECO:0000256" key="8">
    <source>
        <dbReference type="ARBA" id="ARBA00023049"/>
    </source>
</evidence>
<dbReference type="SUPFAM" id="SSF53187">
    <property type="entry name" value="Zn-dependent exopeptidases"/>
    <property type="match status" value="1"/>
</dbReference>
<evidence type="ECO:0000256" key="10">
    <source>
        <dbReference type="RuleBase" id="RU004387"/>
    </source>
</evidence>
<dbReference type="AlphaFoldDB" id="B0G401"/>
<keyword evidence="3 9" id="KW-0031">Aminopeptidase</keyword>
<dbReference type="STRING" id="411461.DORFOR_00978"/>
<keyword evidence="6 9" id="KW-0378">Hydrolase</keyword>
<keyword evidence="4 9" id="KW-0645">Protease</keyword>
<dbReference type="Gene3D" id="2.30.250.10">
    <property type="entry name" value="Aminopeptidase i, Domain 2"/>
    <property type="match status" value="1"/>
</dbReference>
<evidence type="ECO:0000256" key="2">
    <source>
        <dbReference type="ARBA" id="ARBA00008290"/>
    </source>
</evidence>
<evidence type="ECO:0000313" key="11">
    <source>
        <dbReference type="EMBL" id="EDR47453.1"/>
    </source>
</evidence>
<reference evidence="11 12" key="2">
    <citation type="submission" date="2007-10" db="EMBL/GenBank/DDBJ databases">
        <authorList>
            <person name="Fulton L."/>
            <person name="Clifton S."/>
            <person name="Fulton B."/>
            <person name="Xu J."/>
            <person name="Minx P."/>
            <person name="Pepin K.H."/>
            <person name="Johnson M."/>
            <person name="Thiruvilangam P."/>
            <person name="Bhonagiri V."/>
            <person name="Nash W.E."/>
            <person name="Wang C."/>
            <person name="Mardis E.R."/>
            <person name="Wilson R.K."/>
        </authorList>
    </citation>
    <scope>NUCLEOTIDE SEQUENCE [LARGE SCALE GENOMIC DNA]</scope>
    <source>
        <strain evidence="11 12">ATCC 27755</strain>
    </source>
</reference>
<proteinExistence type="inferred from homology"/>